<keyword evidence="3" id="KW-1185">Reference proteome</keyword>
<protein>
    <submittedName>
        <fullName evidence="2">Amidohydrolase</fullName>
    </submittedName>
</protein>
<proteinExistence type="predicted"/>
<dbReference type="PATRIC" id="fig|1489064.4.peg.2080"/>
<dbReference type="Gene3D" id="3.10.310.70">
    <property type="match status" value="1"/>
</dbReference>
<dbReference type="PANTHER" id="PTHR22642">
    <property type="entry name" value="IMIDAZOLONEPROPIONASE"/>
    <property type="match status" value="1"/>
</dbReference>
<dbReference type="STRING" id="1489064.WH96_04450"/>
<name>A0A0H2MMH6_9PROT</name>
<gene>
    <name evidence="2" type="ORF">WH96_04450</name>
</gene>
<dbReference type="InterPro" id="IPR011059">
    <property type="entry name" value="Metal-dep_hydrolase_composite"/>
</dbReference>
<organism evidence="2 3">
    <name type="scientific">Kiloniella spongiae</name>
    <dbReference type="NCBI Taxonomy" id="1489064"/>
    <lineage>
        <taxon>Bacteria</taxon>
        <taxon>Pseudomonadati</taxon>
        <taxon>Pseudomonadota</taxon>
        <taxon>Alphaproteobacteria</taxon>
        <taxon>Rhodospirillales</taxon>
        <taxon>Kiloniellaceae</taxon>
        <taxon>Kiloniella</taxon>
    </lineage>
</organism>
<evidence type="ECO:0000313" key="2">
    <source>
        <dbReference type="EMBL" id="KLN61922.1"/>
    </source>
</evidence>
<reference evidence="2 3" key="1">
    <citation type="submission" date="2015-03" db="EMBL/GenBank/DDBJ databases">
        <title>Genome Sequence of Kiloniella spongiae MEBiC09566, isolated from a marine sponge.</title>
        <authorList>
            <person name="Shao Z."/>
            <person name="Wang L."/>
            <person name="Li X."/>
        </authorList>
    </citation>
    <scope>NUCLEOTIDE SEQUENCE [LARGE SCALE GENOMIC DNA]</scope>
    <source>
        <strain evidence="2 3">MEBiC09566</strain>
    </source>
</reference>
<dbReference type="InterPro" id="IPR033932">
    <property type="entry name" value="YtcJ-like"/>
</dbReference>
<comment type="caution">
    <text evidence="2">The sequence shown here is derived from an EMBL/GenBank/DDBJ whole genome shotgun (WGS) entry which is preliminary data.</text>
</comment>
<sequence>MAVTRLKFGKTQVINMRNVNKIFMNGHIQTVDDHNSVVEAVGITGDRIIAVGDLTYVLERMPSDSEKNDLEGKTLIPAFIDPHGHFPDPGFIDLFRVDLASPPRGQCVCLKDAFRLIAEKVTQTPKGEWVMGAALDHTSLSEGRMPYKDELDAISTEHPIWVIHASGHCGTANSMALELQGINEDIQDILGGRFLRDRAGRLNGQIEGISAMGDMGDTHFLINSERFREGFNTCRDEYLSYGVTLAQNAWAPTALLEMFAEVAADGDPGIDLVVLPIAEIEPAFSTSGLGARWPDNPHVKLGPRKLFTDGSFQMRTAYLTEPFFTAQDGGEPDCGLPYVERDVLFSEIKKLHDMGYQIHTHSNGDAGSDMLLDALEAALEDNPRGDHRHTLIHGQVLRDDQLARMKKLGVTVSFFSAHIYFWGDKHYTDFLGPDRANRISPAGSAERAGVRYTIHNDASVTPTRPLHLMHCAVNRQTSSGRVLGGDQRISAISALRAHTIDAAWQVFQEKERGSIEPGKLADLAILTDDPIANADHLDKLSVVETIRRGKSVWKKTV</sequence>
<dbReference type="CDD" id="cd01300">
    <property type="entry name" value="YtcJ_like"/>
    <property type="match status" value="1"/>
</dbReference>
<dbReference type="AlphaFoldDB" id="A0A0H2MMH6"/>
<evidence type="ECO:0000259" key="1">
    <source>
        <dbReference type="Pfam" id="PF07969"/>
    </source>
</evidence>
<dbReference type="Proteomes" id="UP000035444">
    <property type="component" value="Unassembled WGS sequence"/>
</dbReference>
<dbReference type="Pfam" id="PF07969">
    <property type="entry name" value="Amidohydro_3"/>
    <property type="match status" value="1"/>
</dbReference>
<dbReference type="InterPro" id="IPR032466">
    <property type="entry name" value="Metal_Hydrolase"/>
</dbReference>
<dbReference type="SUPFAM" id="SSF51556">
    <property type="entry name" value="Metallo-dependent hydrolases"/>
    <property type="match status" value="1"/>
</dbReference>
<dbReference type="InterPro" id="IPR013108">
    <property type="entry name" value="Amidohydro_3"/>
</dbReference>
<accession>A0A0H2MMH6</accession>
<evidence type="ECO:0000313" key="3">
    <source>
        <dbReference type="Proteomes" id="UP000035444"/>
    </source>
</evidence>
<dbReference type="PANTHER" id="PTHR22642:SF2">
    <property type="entry name" value="PROTEIN LONG AFTER FAR-RED 3"/>
    <property type="match status" value="1"/>
</dbReference>
<feature type="domain" description="Amidohydrolase 3" evidence="1">
    <location>
        <begin position="69"/>
        <end position="552"/>
    </location>
</feature>
<dbReference type="Gene3D" id="3.20.20.140">
    <property type="entry name" value="Metal-dependent hydrolases"/>
    <property type="match status" value="1"/>
</dbReference>
<dbReference type="EMBL" id="LAQL01000003">
    <property type="protein sequence ID" value="KLN61922.1"/>
    <property type="molecule type" value="Genomic_DNA"/>
</dbReference>
<keyword evidence="2" id="KW-0378">Hydrolase</keyword>
<dbReference type="GO" id="GO:0016810">
    <property type="term" value="F:hydrolase activity, acting on carbon-nitrogen (but not peptide) bonds"/>
    <property type="evidence" value="ECO:0007669"/>
    <property type="project" value="InterPro"/>
</dbReference>
<dbReference type="SUPFAM" id="SSF51338">
    <property type="entry name" value="Composite domain of metallo-dependent hydrolases"/>
    <property type="match status" value="1"/>
</dbReference>
<dbReference type="Gene3D" id="2.30.40.10">
    <property type="entry name" value="Urease, subunit C, domain 1"/>
    <property type="match status" value="1"/>
</dbReference>